<evidence type="ECO:0000256" key="3">
    <source>
        <dbReference type="ARBA" id="ARBA00023082"/>
    </source>
</evidence>
<reference evidence="7 8" key="1">
    <citation type="submission" date="2024-06" db="EMBL/GenBank/DDBJ databases">
        <title>Genomic Encyclopedia of Type Strains, Phase IV (KMG-IV): sequencing the most valuable type-strain genomes for metagenomic binning, comparative biology and taxonomic classification.</title>
        <authorList>
            <person name="Goeker M."/>
        </authorList>
    </citation>
    <scope>NUCLEOTIDE SEQUENCE [LARGE SCALE GENOMIC DNA]</scope>
    <source>
        <strain evidence="7 8">DSM 27865</strain>
    </source>
</reference>
<dbReference type="PANTHER" id="PTHR43133">
    <property type="entry name" value="RNA POLYMERASE ECF-TYPE SIGMA FACTO"/>
    <property type="match status" value="1"/>
</dbReference>
<dbReference type="InterPro" id="IPR013249">
    <property type="entry name" value="RNA_pol_sigma70_r4_t2"/>
</dbReference>
<dbReference type="RefSeq" id="WP_354199833.1">
    <property type="nucleotide sequence ID" value="NZ_JBEPML010000034.1"/>
</dbReference>
<feature type="domain" description="RNA polymerase sigma-70 region 2" evidence="5">
    <location>
        <begin position="15"/>
        <end position="76"/>
    </location>
</feature>
<evidence type="ECO:0000256" key="1">
    <source>
        <dbReference type="ARBA" id="ARBA00010641"/>
    </source>
</evidence>
<dbReference type="Pfam" id="PF04542">
    <property type="entry name" value="Sigma70_r2"/>
    <property type="match status" value="1"/>
</dbReference>
<dbReference type="Gene3D" id="1.10.10.10">
    <property type="entry name" value="Winged helix-like DNA-binding domain superfamily/Winged helix DNA-binding domain"/>
    <property type="match status" value="1"/>
</dbReference>
<keyword evidence="3" id="KW-0731">Sigma factor</keyword>
<evidence type="ECO:0000259" key="6">
    <source>
        <dbReference type="Pfam" id="PF08281"/>
    </source>
</evidence>
<dbReference type="SUPFAM" id="SSF88946">
    <property type="entry name" value="Sigma2 domain of RNA polymerase sigma factors"/>
    <property type="match status" value="1"/>
</dbReference>
<dbReference type="SUPFAM" id="SSF88659">
    <property type="entry name" value="Sigma3 and sigma4 domains of RNA polymerase sigma factors"/>
    <property type="match status" value="1"/>
</dbReference>
<dbReference type="Pfam" id="PF08281">
    <property type="entry name" value="Sigma70_r4_2"/>
    <property type="match status" value="1"/>
</dbReference>
<dbReference type="InterPro" id="IPR013325">
    <property type="entry name" value="RNA_pol_sigma_r2"/>
</dbReference>
<evidence type="ECO:0000313" key="8">
    <source>
        <dbReference type="Proteomes" id="UP001549076"/>
    </source>
</evidence>
<dbReference type="PANTHER" id="PTHR43133:SF63">
    <property type="entry name" value="RNA POLYMERASE SIGMA FACTOR FECI-RELATED"/>
    <property type="match status" value="1"/>
</dbReference>
<proteinExistence type="inferred from homology"/>
<dbReference type="InterPro" id="IPR039425">
    <property type="entry name" value="RNA_pol_sigma-70-like"/>
</dbReference>
<accession>A0ABV2N808</accession>
<evidence type="ECO:0000256" key="4">
    <source>
        <dbReference type="ARBA" id="ARBA00023163"/>
    </source>
</evidence>
<dbReference type="InterPro" id="IPR007627">
    <property type="entry name" value="RNA_pol_sigma70_r2"/>
</dbReference>
<keyword evidence="4" id="KW-0804">Transcription</keyword>
<dbReference type="InterPro" id="IPR013324">
    <property type="entry name" value="RNA_pol_sigma_r3/r4-like"/>
</dbReference>
<dbReference type="EMBL" id="JBEPML010000034">
    <property type="protein sequence ID" value="MET3794931.1"/>
    <property type="molecule type" value="Genomic_DNA"/>
</dbReference>
<keyword evidence="8" id="KW-1185">Reference proteome</keyword>
<dbReference type="NCBIfam" id="TIGR02937">
    <property type="entry name" value="sigma70-ECF"/>
    <property type="match status" value="1"/>
</dbReference>
<sequence>MSANDEKLLSSFLRSRSRIQRYLMGKTGSRQDAEDLTQEAWIKLARNGAAAAGAPVPYLNSVARSLAIDHVRNRTRYLSSNAVADLLSVPDDRPDPERIAEDREQMRLLAHILEELPERQRHILLMARIEQQTQVDIASELGVSVRTVEYDLRKALEYCSERLEQINRR</sequence>
<evidence type="ECO:0000313" key="7">
    <source>
        <dbReference type="EMBL" id="MET3794931.1"/>
    </source>
</evidence>
<evidence type="ECO:0000256" key="2">
    <source>
        <dbReference type="ARBA" id="ARBA00023015"/>
    </source>
</evidence>
<dbReference type="InterPro" id="IPR036388">
    <property type="entry name" value="WH-like_DNA-bd_sf"/>
</dbReference>
<dbReference type="Gene3D" id="1.10.1740.10">
    <property type="match status" value="1"/>
</dbReference>
<feature type="domain" description="RNA polymerase sigma factor 70 region 4 type 2" evidence="6">
    <location>
        <begin position="108"/>
        <end position="159"/>
    </location>
</feature>
<organism evidence="7 8">
    <name type="scientific">Aquamicrobium terrae</name>
    <dbReference type="NCBI Taxonomy" id="1324945"/>
    <lineage>
        <taxon>Bacteria</taxon>
        <taxon>Pseudomonadati</taxon>
        <taxon>Pseudomonadota</taxon>
        <taxon>Alphaproteobacteria</taxon>
        <taxon>Hyphomicrobiales</taxon>
        <taxon>Phyllobacteriaceae</taxon>
        <taxon>Aquamicrobium</taxon>
    </lineage>
</organism>
<name>A0ABV2N808_9HYPH</name>
<dbReference type="Proteomes" id="UP001549076">
    <property type="component" value="Unassembled WGS sequence"/>
</dbReference>
<dbReference type="CDD" id="cd06171">
    <property type="entry name" value="Sigma70_r4"/>
    <property type="match status" value="1"/>
</dbReference>
<gene>
    <name evidence="7" type="ORF">ABID37_005171</name>
</gene>
<protein>
    <submittedName>
        <fullName evidence="7">RNA polymerase sigma-70 factor (ECF subfamily)</fullName>
    </submittedName>
</protein>
<comment type="similarity">
    <text evidence="1">Belongs to the sigma-70 factor family. ECF subfamily.</text>
</comment>
<keyword evidence="2" id="KW-0805">Transcription regulation</keyword>
<comment type="caution">
    <text evidence="7">The sequence shown here is derived from an EMBL/GenBank/DDBJ whole genome shotgun (WGS) entry which is preliminary data.</text>
</comment>
<dbReference type="InterPro" id="IPR014284">
    <property type="entry name" value="RNA_pol_sigma-70_dom"/>
</dbReference>
<evidence type="ECO:0000259" key="5">
    <source>
        <dbReference type="Pfam" id="PF04542"/>
    </source>
</evidence>